<dbReference type="PANTHER" id="PTHR34935">
    <property type="entry name" value="PROTEIN TIC110, CHLOROPLASTIC"/>
    <property type="match status" value="1"/>
</dbReference>
<evidence type="ECO:0008006" key="4">
    <source>
        <dbReference type="Google" id="ProtNLM"/>
    </source>
</evidence>
<protein>
    <recommendedName>
        <fullName evidence="4">Chloroplast inner envelope protein</fullName>
    </recommendedName>
</protein>
<dbReference type="EMBL" id="MU069437">
    <property type="protein sequence ID" value="KAF5843790.1"/>
    <property type="molecule type" value="Genomic_DNA"/>
</dbReference>
<evidence type="ECO:0000313" key="3">
    <source>
        <dbReference type="Proteomes" id="UP000815325"/>
    </source>
</evidence>
<feature type="region of interest" description="Disordered" evidence="1">
    <location>
        <begin position="478"/>
        <end position="503"/>
    </location>
</feature>
<comment type="caution">
    <text evidence="2">The sequence shown here is derived from an EMBL/GenBank/DDBJ whole genome shotgun (WGS) entry which is preliminary data.</text>
</comment>
<reference evidence="2" key="1">
    <citation type="submission" date="2017-08" db="EMBL/GenBank/DDBJ databases">
        <authorList>
            <person name="Polle J.E."/>
            <person name="Barry K."/>
            <person name="Cushman J."/>
            <person name="Schmutz J."/>
            <person name="Tran D."/>
            <person name="Hathwaick L.T."/>
            <person name="Yim W.C."/>
            <person name="Jenkins J."/>
            <person name="Mckie-Krisberg Z.M."/>
            <person name="Prochnik S."/>
            <person name="Lindquist E."/>
            <person name="Dockter R.B."/>
            <person name="Adam C."/>
            <person name="Molina H."/>
            <person name="Bunkerborg J."/>
            <person name="Jin E."/>
            <person name="Buchheim M."/>
            <person name="Magnuson J."/>
        </authorList>
    </citation>
    <scope>NUCLEOTIDE SEQUENCE</scope>
    <source>
        <strain evidence="2">CCAP 19/18</strain>
    </source>
</reference>
<sequence length="563" mass="61552">MLLQRRGSLAPWARGGGASQQVACSARLPTRLRFSSSRIIPGISRQGGRIGSRCQASAEPQQLEGDSVLASFEDPMPTRNKAFPYPMQKDQQQAALSSIPWPLFYPAMAACVGAVGVTGFGAGRALPVEPENKNIASIATAAVGAAAAASVCVQAKKKRDTAAVVDLYNVVVELPDPSELTPQAVDEVGSKYGMKMQKDDLEGLRKIYGQYLETLIPSGDRQLKGDEAAKASSFKTALGLSDEDAAPVHMEVARRLFRQVFVARRDNAKTIFKAIMEREGNELRADRHFLRTLRDHQIAVKMMDESAVELVREFARKHVEARLVKALTQVKLVVTSRDSSVIMDEVSAALDYSRKLARYANEEDLIPGLGFVTLAGGPLLETRARDLKELYKNYIEQRLESTGEFTPAVEADAHDLQQMIKMPQKEAHMLHDEVAARLYKRLLREAVTSGKLDSSESPAEVLGSLCERLRFSPEAALQLHQSAEGPPPSVSEAAAEAGKSNSISEVQKAIQAARGEFGDDEKKGQKEITLKDDVPAESRALLYRDYLMSTMSDGDQQGAWQPV</sequence>
<dbReference type="PANTHER" id="PTHR34935:SF3">
    <property type="entry name" value="PROTEIN TIC110, CHLOROPLASTIC"/>
    <property type="match status" value="1"/>
</dbReference>
<dbReference type="Pfam" id="PF16940">
    <property type="entry name" value="Tic110"/>
    <property type="match status" value="1"/>
</dbReference>
<name>A0ABQ7HAB0_DUNSA</name>
<accession>A0ABQ7HAB0</accession>
<evidence type="ECO:0000256" key="1">
    <source>
        <dbReference type="SAM" id="MobiDB-lite"/>
    </source>
</evidence>
<evidence type="ECO:0000313" key="2">
    <source>
        <dbReference type="EMBL" id="KAF5843790.1"/>
    </source>
</evidence>
<proteinExistence type="predicted"/>
<organism evidence="2 3">
    <name type="scientific">Dunaliella salina</name>
    <name type="common">Green alga</name>
    <name type="synonym">Protococcus salinus</name>
    <dbReference type="NCBI Taxonomy" id="3046"/>
    <lineage>
        <taxon>Eukaryota</taxon>
        <taxon>Viridiplantae</taxon>
        <taxon>Chlorophyta</taxon>
        <taxon>core chlorophytes</taxon>
        <taxon>Chlorophyceae</taxon>
        <taxon>CS clade</taxon>
        <taxon>Chlamydomonadales</taxon>
        <taxon>Dunaliellaceae</taxon>
        <taxon>Dunaliella</taxon>
    </lineage>
</organism>
<gene>
    <name evidence="2" type="ORF">DUNSADRAFT_5027</name>
</gene>
<dbReference type="InterPro" id="IPR031610">
    <property type="entry name" value="TIC110"/>
</dbReference>
<keyword evidence="3" id="KW-1185">Reference proteome</keyword>
<dbReference type="Proteomes" id="UP000815325">
    <property type="component" value="Unassembled WGS sequence"/>
</dbReference>